<feature type="transmembrane region" description="Helical" evidence="1">
    <location>
        <begin position="156"/>
        <end position="177"/>
    </location>
</feature>
<evidence type="ECO:0000313" key="3">
    <source>
        <dbReference type="Proteomes" id="UP001320766"/>
    </source>
</evidence>
<organism evidence="2 3">
    <name type="scientific">Nonomuraea roseoviolacea subsp. carminata</name>
    <dbReference type="NCBI Taxonomy" id="160689"/>
    <lineage>
        <taxon>Bacteria</taxon>
        <taxon>Bacillati</taxon>
        <taxon>Actinomycetota</taxon>
        <taxon>Actinomycetes</taxon>
        <taxon>Streptosporangiales</taxon>
        <taxon>Streptosporangiaceae</taxon>
        <taxon>Nonomuraea</taxon>
    </lineage>
</organism>
<dbReference type="RefSeq" id="WP_253766632.1">
    <property type="nucleotide sequence ID" value="NZ_BAAAVE010000005.1"/>
</dbReference>
<keyword evidence="3" id="KW-1185">Reference proteome</keyword>
<proteinExistence type="predicted"/>
<protein>
    <submittedName>
        <fullName evidence="2">Xanthosine utilization system XapX-like protein</fullName>
    </submittedName>
</protein>
<feature type="transmembrane region" description="Helical" evidence="1">
    <location>
        <begin position="122"/>
        <end position="144"/>
    </location>
</feature>
<evidence type="ECO:0000256" key="1">
    <source>
        <dbReference type="SAM" id="Phobius"/>
    </source>
</evidence>
<gene>
    <name evidence="2" type="ORF">HD595_001343</name>
</gene>
<reference evidence="2 3" key="1">
    <citation type="submission" date="2022-06" db="EMBL/GenBank/DDBJ databases">
        <title>Sequencing the genomes of 1000 actinobacteria strains.</title>
        <authorList>
            <person name="Klenk H.-P."/>
        </authorList>
    </citation>
    <scope>NUCLEOTIDE SEQUENCE [LARGE SCALE GENOMIC DNA]</scope>
    <source>
        <strain evidence="2 3">DSM 44170</strain>
    </source>
</reference>
<keyword evidence="1" id="KW-0472">Membrane</keyword>
<dbReference type="Proteomes" id="UP001320766">
    <property type="component" value="Unassembled WGS sequence"/>
</dbReference>
<accession>A0ABT1JU04</accession>
<feature type="transmembrane region" description="Helical" evidence="1">
    <location>
        <begin position="197"/>
        <end position="218"/>
    </location>
</feature>
<keyword evidence="1" id="KW-0812">Transmembrane</keyword>
<name>A0ABT1JU04_9ACTN</name>
<evidence type="ECO:0000313" key="2">
    <source>
        <dbReference type="EMBL" id="MCP2345221.1"/>
    </source>
</evidence>
<feature type="transmembrane region" description="Helical" evidence="1">
    <location>
        <begin position="86"/>
        <end position="110"/>
    </location>
</feature>
<keyword evidence="1" id="KW-1133">Transmembrane helix</keyword>
<sequence length="223" mass="22745">MIALVAFRVAAYVRSHRVFQALLPLLVLISILHAGRAPRGAEAAALTDSAVLVIPLLAWATRGLLDTEPDEQRAISATGVGGRPREVAAGLLAALVTCAAFAALTLGSGLALGLSATPSRGVVAAAAVVHALAVLAGVALGALTSRPLMPSPAYSILALVAGFLTMLLVGASPVYWLTVPVTAWMKAAGAGRLVSELPGLAAVSLAWCLAGLTVYWCLRRSRP</sequence>
<dbReference type="EMBL" id="JAMZEC010000001">
    <property type="protein sequence ID" value="MCP2345221.1"/>
    <property type="molecule type" value="Genomic_DNA"/>
</dbReference>
<comment type="caution">
    <text evidence="2">The sequence shown here is derived from an EMBL/GenBank/DDBJ whole genome shotgun (WGS) entry which is preliminary data.</text>
</comment>